<dbReference type="OMA" id="IPAQTWS"/>
<dbReference type="eggNOG" id="ENOG502QS9V">
    <property type="taxonomic scope" value="Eukaryota"/>
</dbReference>
<dbReference type="GO" id="GO:0005524">
    <property type="term" value="F:ATP binding"/>
    <property type="evidence" value="ECO:0007669"/>
    <property type="project" value="InterPro"/>
</dbReference>
<keyword evidence="3" id="KW-1003">Cell membrane</keyword>
<dbReference type="EMBL" id="KI392852">
    <property type="protein sequence ID" value="ERN10347.1"/>
    <property type="molecule type" value="Genomic_DNA"/>
</dbReference>
<comment type="similarity">
    <text evidence="2">Belongs to the RLP family.</text>
</comment>
<dbReference type="GO" id="GO:0009791">
    <property type="term" value="P:post-embryonic development"/>
    <property type="evidence" value="ECO:0007669"/>
    <property type="project" value="UniProtKB-ARBA"/>
</dbReference>
<dbReference type="SUPFAM" id="SSF52058">
    <property type="entry name" value="L domain-like"/>
    <property type="match status" value="1"/>
</dbReference>
<dbReference type="InterPro" id="IPR032675">
    <property type="entry name" value="LRR_dom_sf"/>
</dbReference>
<dbReference type="Pfam" id="PF13855">
    <property type="entry name" value="LRR_8"/>
    <property type="match status" value="1"/>
</dbReference>
<dbReference type="OrthoDB" id="676979at2759"/>
<dbReference type="InterPro" id="IPR000719">
    <property type="entry name" value="Prot_kinase_dom"/>
</dbReference>
<dbReference type="GO" id="GO:0005886">
    <property type="term" value="C:plasma membrane"/>
    <property type="evidence" value="ECO:0007669"/>
    <property type="project" value="UniProtKB-SubCell"/>
</dbReference>
<keyword evidence="6 13" id="KW-0732">Signal</keyword>
<dbReference type="SUPFAM" id="SSF56112">
    <property type="entry name" value="Protein kinase-like (PK-like)"/>
    <property type="match status" value="1"/>
</dbReference>
<evidence type="ECO:0000256" key="6">
    <source>
        <dbReference type="ARBA" id="ARBA00022729"/>
    </source>
</evidence>
<keyword evidence="11" id="KW-0325">Glycoprotein</keyword>
<keyword evidence="8 12" id="KW-1133">Transmembrane helix</keyword>
<evidence type="ECO:0000256" key="3">
    <source>
        <dbReference type="ARBA" id="ARBA00022475"/>
    </source>
</evidence>
<dbReference type="KEGG" id="atr:18438520"/>
<dbReference type="InterPro" id="IPR001245">
    <property type="entry name" value="Ser-Thr/Tyr_kinase_cat_dom"/>
</dbReference>
<dbReference type="GO" id="GO:0004672">
    <property type="term" value="F:protein kinase activity"/>
    <property type="evidence" value="ECO:0000318"/>
    <property type="project" value="GO_Central"/>
</dbReference>
<dbReference type="Gene3D" id="3.30.200.20">
    <property type="entry name" value="Phosphorylase Kinase, domain 1"/>
    <property type="match status" value="1"/>
</dbReference>
<dbReference type="PROSITE" id="PS50011">
    <property type="entry name" value="PROTEIN_KINASE_DOM"/>
    <property type="match status" value="1"/>
</dbReference>
<dbReference type="PROSITE" id="PS00109">
    <property type="entry name" value="PROTEIN_KINASE_TYR"/>
    <property type="match status" value="1"/>
</dbReference>
<evidence type="ECO:0000256" key="1">
    <source>
        <dbReference type="ARBA" id="ARBA00004251"/>
    </source>
</evidence>
<evidence type="ECO:0000256" key="5">
    <source>
        <dbReference type="ARBA" id="ARBA00022692"/>
    </source>
</evidence>
<dbReference type="PANTHER" id="PTHR48052:SF27">
    <property type="entry name" value="LEUCINE-RICH REPEAT RECEPTOR-LIKE PROTEIN KINASE"/>
    <property type="match status" value="1"/>
</dbReference>
<evidence type="ECO:0000256" key="7">
    <source>
        <dbReference type="ARBA" id="ARBA00022737"/>
    </source>
</evidence>
<evidence type="ECO:0000313" key="16">
    <source>
        <dbReference type="Proteomes" id="UP000017836"/>
    </source>
</evidence>
<dbReference type="Pfam" id="PF00560">
    <property type="entry name" value="LRR_1"/>
    <property type="match status" value="8"/>
</dbReference>
<organism evidence="15 16">
    <name type="scientific">Amborella trichopoda</name>
    <dbReference type="NCBI Taxonomy" id="13333"/>
    <lineage>
        <taxon>Eukaryota</taxon>
        <taxon>Viridiplantae</taxon>
        <taxon>Streptophyta</taxon>
        <taxon>Embryophyta</taxon>
        <taxon>Tracheophyta</taxon>
        <taxon>Spermatophyta</taxon>
        <taxon>Magnoliopsida</taxon>
        <taxon>Amborellales</taxon>
        <taxon>Amborellaceae</taxon>
        <taxon>Amborella</taxon>
    </lineage>
</organism>
<dbReference type="PANTHER" id="PTHR48052">
    <property type="entry name" value="UNNAMED PRODUCT"/>
    <property type="match status" value="1"/>
</dbReference>
<keyword evidence="9 12" id="KW-0472">Membrane</keyword>
<dbReference type="InterPro" id="IPR008266">
    <property type="entry name" value="Tyr_kinase_AS"/>
</dbReference>
<dbReference type="InterPro" id="IPR013210">
    <property type="entry name" value="LRR_N_plant-typ"/>
</dbReference>
<dbReference type="Pfam" id="PF07714">
    <property type="entry name" value="PK_Tyr_Ser-Thr"/>
    <property type="match status" value="1"/>
</dbReference>
<evidence type="ECO:0000256" key="13">
    <source>
        <dbReference type="SAM" id="SignalP"/>
    </source>
</evidence>
<evidence type="ECO:0000256" key="12">
    <source>
        <dbReference type="SAM" id="Phobius"/>
    </source>
</evidence>
<protein>
    <recommendedName>
        <fullName evidence="14">Protein kinase domain-containing protein</fullName>
    </recommendedName>
</protein>
<name>W1PK37_AMBTC</name>
<keyword evidence="16" id="KW-1185">Reference proteome</keyword>
<feature type="chain" id="PRO_5004807441" description="Protein kinase domain-containing protein" evidence="13">
    <location>
        <begin position="28"/>
        <end position="983"/>
    </location>
</feature>
<dbReference type="PROSITE" id="PS51257">
    <property type="entry name" value="PROKAR_LIPOPROTEIN"/>
    <property type="match status" value="1"/>
</dbReference>
<keyword evidence="7" id="KW-0677">Repeat</keyword>
<dbReference type="SUPFAM" id="SSF52047">
    <property type="entry name" value="RNI-like"/>
    <property type="match status" value="1"/>
</dbReference>
<dbReference type="STRING" id="13333.W1PK37"/>
<feature type="signal peptide" evidence="13">
    <location>
        <begin position="1"/>
        <end position="27"/>
    </location>
</feature>
<evidence type="ECO:0000256" key="8">
    <source>
        <dbReference type="ARBA" id="ARBA00022989"/>
    </source>
</evidence>
<keyword evidence="10" id="KW-0675">Receptor</keyword>
<reference evidence="16" key="1">
    <citation type="journal article" date="2013" name="Science">
        <title>The Amborella genome and the evolution of flowering plants.</title>
        <authorList>
            <consortium name="Amborella Genome Project"/>
        </authorList>
    </citation>
    <scope>NUCLEOTIDE SEQUENCE [LARGE SCALE GENOMIC DNA]</scope>
</reference>
<sequence>MEEKRKSFSFPLVLALLSLLSCSFGDAVVMDRCSKALLGLKSQFLDSSNSLSDWSVSFHRKPPTSIAACSWTGIRCNDNSTQIIGLNLSFKNLSGTISGNYIELLPDLVDLNLSHNSFSAQLPASILNLPNLKTLDISRNNFSGHFPSKLSKSQHLVVLDAFSNSFSGPLPPDIAHLDSLQVLNLAGSYFQGSIPPEYGSFRCLQFLHLAGNFLSGEIPAELGKLITVTHMEIGYNFFNGSIPWQLGNMSELQYLDIADARLSGSIPEQLSNLTKLEYLFLFRNELSGVIPSTLGNISSLMFIDLSDNLLSGPIPESFTGLKNLRLLSLMYNQMSGHVPEGIAELPYLESLLIWNNFFTGNLPPSLGRNSELKWLDVSTNGFTGQIPEGLCERGKLYKLILFSNGFTGGFPSSLANCSALVRLRIAGNNISGEIPLKFSILPSLNYVDLSRNNLEGEVPGDLSQAPDLEYFNVSYNPNLKGTIPANIWSSQVLKNFSAAFCNISGKLPQFRSCGSVSVIELNGNRLSGDIPESIANCKRLETLALRDNELTGLIPRELANLHFINVVDLSHNELSGSIPRELSNCTNLVLFNVSFNHLSGSVPSTGMFRLMDTSAFAGNPWLCGGPLQPCLKSPRNPEASGLNLRNKTSEKATWTVLLTIGLVFFIIISSFGIFFFNRRRAQWKMIVFSGLPQFKKDDVLKSLSYGNCVETGLPQQAPAPVCKADLPTGITVAVKKVEWGPGNRTRMTEFINRLGHARHRNLIRLLGFCSNNKTALLLYDYLPNGSLAERMKMKRDPAISTWTDNFRVVIGIARGLCYLHHDCYPAIPHGDLRASNVLFDETMEPHLAEFGLNRLLHMNGGRHAGGFSQTNFIITVTGKLETATEEDIYRDIYNFGRLSLEILTNGRTIDNTSIQNRPEDEVLKEIYNENQGTITDKVAKEEVRHVLEVALQCTSRIPSDRPSMEEVLKKLSGLRPTQKKLVG</sequence>
<gene>
    <name evidence="15" type="ORF">AMTR_s00026p00066510</name>
</gene>
<dbReference type="Pfam" id="PF08263">
    <property type="entry name" value="LRRNT_2"/>
    <property type="match status" value="1"/>
</dbReference>
<dbReference type="Proteomes" id="UP000017836">
    <property type="component" value="Unassembled WGS sequence"/>
</dbReference>
<dbReference type="AlphaFoldDB" id="W1PK37"/>
<proteinExistence type="inferred from homology"/>
<evidence type="ECO:0000313" key="15">
    <source>
        <dbReference type="EMBL" id="ERN10347.1"/>
    </source>
</evidence>
<dbReference type="HOGENOM" id="CLU_000288_22_1_1"/>
<evidence type="ECO:0000256" key="4">
    <source>
        <dbReference type="ARBA" id="ARBA00022614"/>
    </source>
</evidence>
<keyword evidence="5 12" id="KW-0812">Transmembrane</keyword>
<keyword evidence="4" id="KW-0433">Leucine-rich repeat</keyword>
<dbReference type="InterPro" id="IPR001611">
    <property type="entry name" value="Leu-rich_rpt"/>
</dbReference>
<dbReference type="Gramene" id="ERN10347">
    <property type="protein sequence ID" value="ERN10347"/>
    <property type="gene ID" value="AMTR_s00026p00066510"/>
</dbReference>
<dbReference type="InterPro" id="IPR011009">
    <property type="entry name" value="Kinase-like_dom_sf"/>
</dbReference>
<evidence type="ECO:0000259" key="14">
    <source>
        <dbReference type="PROSITE" id="PS50011"/>
    </source>
</evidence>
<dbReference type="FunFam" id="3.80.10.10:FF:000275">
    <property type="entry name" value="Leucine-rich repeat receptor-like protein kinase"/>
    <property type="match status" value="1"/>
</dbReference>
<comment type="subcellular location">
    <subcellularLocation>
        <location evidence="1">Cell membrane</location>
        <topology evidence="1">Single-pass type I membrane protein</topology>
    </subcellularLocation>
</comment>
<evidence type="ECO:0000256" key="9">
    <source>
        <dbReference type="ARBA" id="ARBA00023136"/>
    </source>
</evidence>
<evidence type="ECO:0000256" key="10">
    <source>
        <dbReference type="ARBA" id="ARBA00023170"/>
    </source>
</evidence>
<evidence type="ECO:0000256" key="11">
    <source>
        <dbReference type="ARBA" id="ARBA00023180"/>
    </source>
</evidence>
<evidence type="ECO:0000256" key="2">
    <source>
        <dbReference type="ARBA" id="ARBA00009592"/>
    </source>
</evidence>
<accession>W1PK37</accession>
<dbReference type="FunFam" id="3.80.10.10:FF:000896">
    <property type="entry name" value="Leucine-rich repeat receptor-like protein kinase"/>
    <property type="match status" value="1"/>
</dbReference>
<dbReference type="SMART" id="SM00369">
    <property type="entry name" value="LRR_TYP"/>
    <property type="match status" value="7"/>
</dbReference>
<feature type="transmembrane region" description="Helical" evidence="12">
    <location>
        <begin position="654"/>
        <end position="676"/>
    </location>
</feature>
<dbReference type="FunFam" id="3.80.10.10:FF:000233">
    <property type="entry name" value="Leucine-rich repeat receptor-like protein kinase TDR"/>
    <property type="match status" value="1"/>
</dbReference>
<dbReference type="InterPro" id="IPR003591">
    <property type="entry name" value="Leu-rich_rpt_typical-subtyp"/>
</dbReference>
<dbReference type="Gene3D" id="1.10.510.10">
    <property type="entry name" value="Transferase(Phosphotransferase) domain 1"/>
    <property type="match status" value="1"/>
</dbReference>
<feature type="domain" description="Protein kinase" evidence="14">
    <location>
        <begin position="694"/>
        <end position="974"/>
    </location>
</feature>
<dbReference type="Gene3D" id="3.80.10.10">
    <property type="entry name" value="Ribonuclease Inhibitor"/>
    <property type="match status" value="4"/>
</dbReference>